<dbReference type="OrthoDB" id="147168at2157"/>
<evidence type="ECO:0000256" key="3">
    <source>
        <dbReference type="ARBA" id="ARBA00022840"/>
    </source>
</evidence>
<dbReference type="SUPFAM" id="SSF52540">
    <property type="entry name" value="P-loop containing nucleoside triphosphate hydrolases"/>
    <property type="match status" value="2"/>
</dbReference>
<evidence type="ECO:0000259" key="4">
    <source>
        <dbReference type="SMART" id="SM00382"/>
    </source>
</evidence>
<keyword evidence="2" id="KW-0547">Nucleotide-binding</keyword>
<comment type="caution">
    <text evidence="5">The sequence shown here is derived from an EMBL/GenBank/DDBJ whole genome shotgun (WGS) entry which is preliminary data.</text>
</comment>
<keyword evidence="6" id="KW-1185">Reference proteome</keyword>
<protein>
    <submittedName>
        <fullName evidence="5">AAA+ family ATPase</fullName>
    </submittedName>
</protein>
<gene>
    <name evidence="5" type="ORF">ANME2D_02580</name>
</gene>
<evidence type="ECO:0000256" key="2">
    <source>
        <dbReference type="ARBA" id="ARBA00022741"/>
    </source>
</evidence>
<evidence type="ECO:0000256" key="1">
    <source>
        <dbReference type="ARBA" id="ARBA00006914"/>
    </source>
</evidence>
<dbReference type="SMART" id="SM00382">
    <property type="entry name" value="AAA"/>
    <property type="match status" value="2"/>
</dbReference>
<dbReference type="Proteomes" id="UP000027153">
    <property type="component" value="Unassembled WGS sequence"/>
</dbReference>
<dbReference type="InterPro" id="IPR003593">
    <property type="entry name" value="AAA+_ATPase"/>
</dbReference>
<dbReference type="GO" id="GO:0005524">
    <property type="term" value="F:ATP binding"/>
    <property type="evidence" value="ECO:0007669"/>
    <property type="project" value="UniProtKB-KW"/>
</dbReference>
<dbReference type="InterPro" id="IPR003959">
    <property type="entry name" value="ATPase_AAA_core"/>
</dbReference>
<sequence>MNIYENNLEHLLDELRRIDLIISLNLEKWRAEHSESMNDFQGLYVSESEVDAILQASPYQLKVDVRSNPQHDKIETITREINIKKVESIKAGKELRLHLLSWLFHLQSCEVDILLICLVPELDLRYEKLYSYLQDDVTKKRPTVDLVINLLSSSMEDKLRMREIFSPTAPLIRNHLVYLTADDQLPLLSRSIKVDDRIISFILGSSEIDQRIRNFSAIIEPKRSFGDIILSNDTENMIVELIKPGMKVPMLFFHGSYGTGKKMMAEAVCRELNMPLFVVDSGALKGNDCSETVRLVLREALLQNSALYLEGFDALPDSGVNMKYLLQELDLFPNWVFLSGERAWKPTGILKNHCFINISYPLPSFALRKKLWESFLNGNISDDVDTGALASKFKLSGGQIRDAIFTAHNIAMAKGGSRLSMDDLYQGCKTQSNRNLTAFARKIEPIYTWEDLILPKDIKKQLKEVSGHIKYRGTVYTDWGFDKRFSMGKGLNVLFSGPSGTGKTMTAEIIAREAGLDLYKIDLSGVVSKYIGETEKNLGTIFKEAETSNAVLFFDEADALFGKRSEVKDAHDRYANIEIGYLLQKMEEYEGVVILATNLSRNIDDAFLRRIQFMVEFPFPDEIQRKLMWTGIFPKDAPVAENIDYKFLSEKLKLAGGNIKNIALAAAFYAAEESCEIGMHHIMHAAKREYQKIGKPFLKTDFEPYYELIEADER</sequence>
<proteinExistence type="inferred from homology"/>
<dbReference type="InterPro" id="IPR054472">
    <property type="entry name" value="WHD"/>
</dbReference>
<dbReference type="AlphaFoldDB" id="A0A062V578"/>
<dbReference type="Gene3D" id="3.40.50.300">
    <property type="entry name" value="P-loop containing nucleotide triphosphate hydrolases"/>
    <property type="match status" value="2"/>
</dbReference>
<dbReference type="PATRIC" id="fig|1392998.3.peg.2881"/>
<comment type="similarity">
    <text evidence="1">Belongs to the AAA ATPase family.</text>
</comment>
<dbReference type="InterPro" id="IPR027417">
    <property type="entry name" value="P-loop_NTPase"/>
</dbReference>
<organism evidence="5 6">
    <name type="scientific">Candidatus Methanoperedens nitratireducens</name>
    <dbReference type="NCBI Taxonomy" id="1392998"/>
    <lineage>
        <taxon>Archaea</taxon>
        <taxon>Methanobacteriati</taxon>
        <taxon>Methanobacteriota</taxon>
        <taxon>Stenosarchaea group</taxon>
        <taxon>Methanomicrobia</taxon>
        <taxon>Methanosarcinales</taxon>
        <taxon>ANME-2 cluster</taxon>
        <taxon>Candidatus Methanoperedentaceae</taxon>
        <taxon>Candidatus Methanoperedens</taxon>
    </lineage>
</organism>
<keyword evidence="3" id="KW-0067">ATP-binding</keyword>
<dbReference type="EMBL" id="JMIY01000007">
    <property type="protein sequence ID" value="KCZ70560.1"/>
    <property type="molecule type" value="Genomic_DNA"/>
</dbReference>
<dbReference type="RefSeq" id="WP_052368909.1">
    <property type="nucleotide sequence ID" value="NZ_JMIY01000007.1"/>
</dbReference>
<dbReference type="InterPro" id="IPR050221">
    <property type="entry name" value="26S_Proteasome_ATPase"/>
</dbReference>
<evidence type="ECO:0000313" key="6">
    <source>
        <dbReference type="Proteomes" id="UP000027153"/>
    </source>
</evidence>
<reference evidence="5 6" key="1">
    <citation type="journal article" date="2013" name="Nature">
        <title>Anaerobic oxidation of methane coupled to nitrate reduction in a novel archaeal lineage.</title>
        <authorList>
            <person name="Haroon M.F."/>
            <person name="Hu S."/>
            <person name="Shi Y."/>
            <person name="Imelfort M."/>
            <person name="Keller J."/>
            <person name="Hugenholtz P."/>
            <person name="Yuan Z."/>
            <person name="Tyson G.W."/>
        </authorList>
    </citation>
    <scope>NUCLEOTIDE SEQUENCE [LARGE SCALE GENOMIC DNA]</scope>
    <source>
        <strain evidence="5 6">ANME-2d</strain>
    </source>
</reference>
<evidence type="ECO:0000313" key="5">
    <source>
        <dbReference type="EMBL" id="KCZ70560.1"/>
    </source>
</evidence>
<accession>A0A062V578</accession>
<dbReference type="PANTHER" id="PTHR23073">
    <property type="entry name" value="26S PROTEASOME REGULATORY SUBUNIT"/>
    <property type="match status" value="1"/>
</dbReference>
<name>A0A062V578_9EURY</name>
<dbReference type="GO" id="GO:0016887">
    <property type="term" value="F:ATP hydrolysis activity"/>
    <property type="evidence" value="ECO:0007669"/>
    <property type="project" value="InterPro"/>
</dbReference>
<dbReference type="Pfam" id="PF00004">
    <property type="entry name" value="AAA"/>
    <property type="match status" value="2"/>
</dbReference>
<dbReference type="CDD" id="cd19481">
    <property type="entry name" value="RecA-like_protease"/>
    <property type="match status" value="1"/>
</dbReference>
<feature type="domain" description="AAA+ ATPase" evidence="4">
    <location>
        <begin position="489"/>
        <end position="621"/>
    </location>
</feature>
<feature type="domain" description="AAA+ ATPase" evidence="4">
    <location>
        <begin position="247"/>
        <end position="427"/>
    </location>
</feature>
<dbReference type="Pfam" id="PF22977">
    <property type="entry name" value="WHD"/>
    <property type="match status" value="1"/>
</dbReference>